<reference evidence="2 3" key="1">
    <citation type="submission" date="2019-11" db="EMBL/GenBank/DDBJ databases">
        <title>Whole genome sequence of Oryza granulata.</title>
        <authorList>
            <person name="Li W."/>
        </authorList>
    </citation>
    <scope>NUCLEOTIDE SEQUENCE [LARGE SCALE GENOMIC DNA]</scope>
    <source>
        <strain evidence="3">cv. Menghai</strain>
        <tissue evidence="2">Leaf</tissue>
    </source>
</reference>
<dbReference type="InterPro" id="IPR053197">
    <property type="entry name" value="F-box_SCFL_complex_component"/>
</dbReference>
<dbReference type="InterPro" id="IPR001810">
    <property type="entry name" value="F-box_dom"/>
</dbReference>
<dbReference type="Gene3D" id="1.20.1280.50">
    <property type="match status" value="1"/>
</dbReference>
<evidence type="ECO:0000259" key="1">
    <source>
        <dbReference type="PROSITE" id="PS50181"/>
    </source>
</evidence>
<sequence>MAETAPKCMRAGAAGNDGGDELSALPDDVILRIMSFMNARQALRTCVVSSRWRNLWSALPRINAEFFEFDTDTEGMETVAEDDEVAFKRFVNRLLELRDPAALMEQFWLRYPSSDDYNLQVDSAEANRWISHAIEKKARSVELVAMMLPLEVDNAVFTSRYLRTLGFCNVFLVHGFFKQLETRCPALEDLYLGDWLITDDEISFQKLKYNE</sequence>
<keyword evidence="3" id="KW-1185">Reference proteome</keyword>
<comment type="caution">
    <text evidence="2">The sequence shown here is derived from an EMBL/GenBank/DDBJ whole genome shotgun (WGS) entry which is preliminary data.</text>
</comment>
<dbReference type="InterPro" id="IPR053781">
    <property type="entry name" value="F-box_AtFBL13-like"/>
</dbReference>
<evidence type="ECO:0000313" key="3">
    <source>
        <dbReference type="Proteomes" id="UP000479710"/>
    </source>
</evidence>
<dbReference type="PANTHER" id="PTHR34223:SF26">
    <property type="entry name" value="OS02G0188900 PROTEIN"/>
    <property type="match status" value="1"/>
</dbReference>
<dbReference type="OrthoDB" id="582804at2759"/>
<accession>A0A6G1EX36</accession>
<dbReference type="PROSITE" id="PS50181">
    <property type="entry name" value="FBOX"/>
    <property type="match status" value="1"/>
</dbReference>
<dbReference type="Pfam" id="PF00646">
    <property type="entry name" value="F-box"/>
    <property type="match status" value="1"/>
</dbReference>
<dbReference type="AlphaFoldDB" id="A0A6G1EX36"/>
<dbReference type="Proteomes" id="UP000479710">
    <property type="component" value="Unassembled WGS sequence"/>
</dbReference>
<dbReference type="PANTHER" id="PTHR34223">
    <property type="entry name" value="OS11G0201299 PROTEIN"/>
    <property type="match status" value="1"/>
</dbReference>
<dbReference type="CDD" id="cd22160">
    <property type="entry name" value="F-box_AtFBL13-like"/>
    <property type="match status" value="1"/>
</dbReference>
<organism evidence="2 3">
    <name type="scientific">Oryza meyeriana var. granulata</name>
    <dbReference type="NCBI Taxonomy" id="110450"/>
    <lineage>
        <taxon>Eukaryota</taxon>
        <taxon>Viridiplantae</taxon>
        <taxon>Streptophyta</taxon>
        <taxon>Embryophyta</taxon>
        <taxon>Tracheophyta</taxon>
        <taxon>Spermatophyta</taxon>
        <taxon>Magnoliopsida</taxon>
        <taxon>Liliopsida</taxon>
        <taxon>Poales</taxon>
        <taxon>Poaceae</taxon>
        <taxon>BOP clade</taxon>
        <taxon>Oryzoideae</taxon>
        <taxon>Oryzeae</taxon>
        <taxon>Oryzinae</taxon>
        <taxon>Oryza</taxon>
        <taxon>Oryza meyeriana</taxon>
    </lineage>
</organism>
<evidence type="ECO:0000313" key="2">
    <source>
        <dbReference type="EMBL" id="KAF0929196.1"/>
    </source>
</evidence>
<gene>
    <name evidence="2" type="ORF">E2562_016433</name>
</gene>
<proteinExistence type="predicted"/>
<feature type="domain" description="F-box" evidence="1">
    <location>
        <begin position="19"/>
        <end position="69"/>
    </location>
</feature>
<protein>
    <recommendedName>
        <fullName evidence="1">F-box domain-containing protein</fullName>
    </recommendedName>
</protein>
<name>A0A6G1EX36_9ORYZ</name>
<dbReference type="SUPFAM" id="SSF81383">
    <property type="entry name" value="F-box domain"/>
    <property type="match status" value="1"/>
</dbReference>
<dbReference type="InterPro" id="IPR036047">
    <property type="entry name" value="F-box-like_dom_sf"/>
</dbReference>
<dbReference type="SMART" id="SM00256">
    <property type="entry name" value="FBOX"/>
    <property type="match status" value="1"/>
</dbReference>
<dbReference type="EMBL" id="SPHZ02000002">
    <property type="protein sequence ID" value="KAF0929196.1"/>
    <property type="molecule type" value="Genomic_DNA"/>
</dbReference>